<feature type="active site" description="Proton donor" evidence="11">
    <location>
        <position position="361"/>
    </location>
</feature>
<feature type="active site" description="Proton donor" evidence="11">
    <location>
        <position position="122"/>
    </location>
</feature>
<evidence type="ECO:0000256" key="8">
    <source>
        <dbReference type="ARBA" id="ARBA00023295"/>
    </source>
</evidence>
<keyword evidence="6 13" id="KW-1015">Disulfide bond</keyword>
<evidence type="ECO:0000313" key="17">
    <source>
        <dbReference type="EMBL" id="KAK7682240.1"/>
    </source>
</evidence>
<evidence type="ECO:0000256" key="11">
    <source>
        <dbReference type="PIRSR" id="PIRSR601382-1"/>
    </source>
</evidence>
<feature type="disulfide bond" evidence="13">
    <location>
        <begin position="318"/>
        <end position="347"/>
    </location>
</feature>
<gene>
    <name evidence="17" type="ORF">QCA50_014827</name>
</gene>
<dbReference type="Gene3D" id="1.50.10.10">
    <property type="match status" value="1"/>
</dbReference>
<evidence type="ECO:0000256" key="9">
    <source>
        <dbReference type="ARBA" id="ARBA00047669"/>
    </source>
</evidence>
<organism evidence="17 18">
    <name type="scientific">Cerrena zonata</name>
    <dbReference type="NCBI Taxonomy" id="2478898"/>
    <lineage>
        <taxon>Eukaryota</taxon>
        <taxon>Fungi</taxon>
        <taxon>Dikarya</taxon>
        <taxon>Basidiomycota</taxon>
        <taxon>Agaricomycotina</taxon>
        <taxon>Agaricomycetes</taxon>
        <taxon>Polyporales</taxon>
        <taxon>Cerrenaceae</taxon>
        <taxon>Cerrena</taxon>
    </lineage>
</organism>
<evidence type="ECO:0000313" key="18">
    <source>
        <dbReference type="Proteomes" id="UP001385951"/>
    </source>
</evidence>
<feature type="signal peptide" evidence="16">
    <location>
        <begin position="1"/>
        <end position="21"/>
    </location>
</feature>
<dbReference type="PANTHER" id="PTHR11742:SF101">
    <property type="entry name" value="MANNOSYL-OLIGOSACCHARIDE ALPHA-1,2-MANNOSIDASE 1B"/>
    <property type="match status" value="1"/>
</dbReference>
<dbReference type="Proteomes" id="UP001385951">
    <property type="component" value="Unassembled WGS sequence"/>
</dbReference>
<comment type="catalytic activity">
    <reaction evidence="10">
        <text>N(4)-(alpha-D-Man-(1-&gt;2)-alpha-D-Man-(1-&gt;2)-alpha-D-Man-(1-&gt;3)-[alpha-D-Man-(1-&gt;2)-alpha-D-Man-(1-&gt;3)-[alpha-D-Man-(1-&gt;2)-alpha-D-Man-(1-&gt;6)]-alpha-D-Man-(1-&gt;6)]-beta-D-Man-(1-&gt;4)-beta-D-GlcNAc-(1-&gt;4)-beta-D-GlcNAc)-L-asparaginyl-[protein] (N-glucan mannose isomer 9A1,2,3B1,2,3) + 4 H2O = N(4)-(alpha-D-Man-(1-&gt;3)-[alpha-D-Man-(1-&gt;3)-[alpha-D-Man-(1-&gt;6)]-alpha-D-Man-(1-&gt;6)]-beta-D-Man-(1-&gt;4)-beta-D-GlcNAc-(1-&gt;4)-beta-D-GlcNAc)-L-asparaginyl-[protein] (N-glucan mannose isomer 5A1,2) + 4 beta-D-mannose</text>
        <dbReference type="Rhea" id="RHEA:56008"/>
        <dbReference type="Rhea" id="RHEA-COMP:14356"/>
        <dbReference type="Rhea" id="RHEA-COMP:14367"/>
        <dbReference type="ChEBI" id="CHEBI:15377"/>
        <dbReference type="ChEBI" id="CHEBI:28563"/>
        <dbReference type="ChEBI" id="CHEBI:59087"/>
        <dbReference type="ChEBI" id="CHEBI:139493"/>
        <dbReference type="EC" id="3.2.1.113"/>
    </reaction>
</comment>
<dbReference type="GO" id="GO:0004571">
    <property type="term" value="F:mannosyl-oligosaccharide 1,2-alpha-mannosidase activity"/>
    <property type="evidence" value="ECO:0007669"/>
    <property type="project" value="UniProtKB-EC"/>
</dbReference>
<feature type="binding site" evidence="12">
    <location>
        <position position="490"/>
    </location>
    <ligand>
        <name>Ca(2+)</name>
        <dbReference type="ChEBI" id="CHEBI:29108"/>
    </ligand>
</feature>
<evidence type="ECO:0000256" key="1">
    <source>
        <dbReference type="ARBA" id="ARBA00001913"/>
    </source>
</evidence>
<dbReference type="AlphaFoldDB" id="A0AAW0FZR8"/>
<keyword evidence="5 14" id="KW-0378">Hydrolase</keyword>
<comment type="pathway">
    <text evidence="2">Protein modification; protein glycosylation.</text>
</comment>
<keyword evidence="12" id="KW-0479">Metal-binding</keyword>
<evidence type="ECO:0000256" key="14">
    <source>
        <dbReference type="RuleBase" id="RU361193"/>
    </source>
</evidence>
<dbReference type="Pfam" id="PF01532">
    <property type="entry name" value="Glyco_hydro_47"/>
    <property type="match status" value="1"/>
</dbReference>
<dbReference type="PANTHER" id="PTHR11742">
    <property type="entry name" value="MANNOSYL-OLIGOSACCHARIDE ALPHA-1,2-MANNOSIDASE-RELATED"/>
    <property type="match status" value="1"/>
</dbReference>
<keyword evidence="18" id="KW-1185">Reference proteome</keyword>
<dbReference type="EMBL" id="JASBNA010000037">
    <property type="protein sequence ID" value="KAK7682240.1"/>
    <property type="molecule type" value="Genomic_DNA"/>
</dbReference>
<accession>A0AAW0FZR8</accession>
<keyword evidence="12" id="KW-0106">Calcium</keyword>
<comment type="caution">
    <text evidence="17">The sequence shown here is derived from an EMBL/GenBank/DDBJ whole genome shotgun (WGS) entry which is preliminary data.</text>
</comment>
<evidence type="ECO:0000256" key="4">
    <source>
        <dbReference type="ARBA" id="ARBA00022729"/>
    </source>
</evidence>
<dbReference type="GO" id="GO:0005783">
    <property type="term" value="C:endoplasmic reticulum"/>
    <property type="evidence" value="ECO:0007669"/>
    <property type="project" value="TreeGrafter"/>
</dbReference>
<dbReference type="InterPro" id="IPR001382">
    <property type="entry name" value="Glyco_hydro_47"/>
</dbReference>
<comment type="similarity">
    <text evidence="3 14">Belongs to the glycosyl hydrolase 47 family.</text>
</comment>
<dbReference type="InterPro" id="IPR036026">
    <property type="entry name" value="Seven-hairpin_glycosidases"/>
</dbReference>
<feature type="active site" evidence="11">
    <location>
        <position position="253"/>
    </location>
</feature>
<keyword evidence="7" id="KW-0325">Glycoprotein</keyword>
<evidence type="ECO:0000256" key="7">
    <source>
        <dbReference type="ARBA" id="ARBA00023180"/>
    </source>
</evidence>
<evidence type="ECO:0000256" key="13">
    <source>
        <dbReference type="PIRSR" id="PIRSR601382-3"/>
    </source>
</evidence>
<dbReference type="GO" id="GO:0036503">
    <property type="term" value="P:ERAD pathway"/>
    <property type="evidence" value="ECO:0007669"/>
    <property type="project" value="UniProtKB-ARBA"/>
</dbReference>
<feature type="region of interest" description="Disordered" evidence="15">
    <location>
        <begin position="515"/>
        <end position="538"/>
    </location>
</feature>
<dbReference type="SUPFAM" id="SSF48225">
    <property type="entry name" value="Seven-hairpin glycosidases"/>
    <property type="match status" value="1"/>
</dbReference>
<keyword evidence="4 16" id="KW-0732">Signal</keyword>
<sequence length="538" mass="59525">MRHHLYFAAFLTTSIVPVALGASVQAPFINLPPDAHMHQQAVVNMLLDSYQAYKKFAFSHDDLTPISKSFFDGRNGWGATIVDAMTTFAVMGQEELFLEAVNFSSKIDFSVSHTSDSVSIFETTIRYLAGLISAYELSGKIYPILIDKAKEVANKMVAAWEASPSPIPWMNIDFNTSIPILENSVISQAGTLTLEWSRLAKYTGNDTYRQLAEDTVRHIAQLPAPLPGLAAQGLDPKTGNFVGGLVSWGSGSDSYFEYLIKYARITNTDDNLFADTWATAVDSTFKELVVRSTVGNHLYVTDRLEDGTLRHVGSHLGCFTAGNWMLGGRLLNNQTIVDKGLELNDACWNTYASTTTGIGPEIFGYFSEDGNFTGATPTAEDLAFYDKHGFFIYPQAEYYYLRPEVLESNFYAWRVTGNRTYLDRAASAIDSFNKFTKAPIAFAGIWNVDKVDSGFIDDTESFWYGEVLKYLYLTFDDPGHISLDEWVINTECHPFKAPPAKDVYGSGNLIDSSTFGPFRPESGSLPAVSPAAKLPPRP</sequence>
<evidence type="ECO:0000256" key="5">
    <source>
        <dbReference type="ARBA" id="ARBA00022801"/>
    </source>
</evidence>
<dbReference type="GO" id="GO:0005975">
    <property type="term" value="P:carbohydrate metabolic process"/>
    <property type="evidence" value="ECO:0007669"/>
    <property type="project" value="InterPro"/>
</dbReference>
<dbReference type="PRINTS" id="PR00747">
    <property type="entry name" value="GLYHDRLASE47"/>
</dbReference>
<evidence type="ECO:0000256" key="2">
    <source>
        <dbReference type="ARBA" id="ARBA00004922"/>
    </source>
</evidence>
<evidence type="ECO:0000256" key="15">
    <source>
        <dbReference type="SAM" id="MobiDB-lite"/>
    </source>
</evidence>
<comment type="cofactor">
    <cofactor evidence="1 12">
        <name>Ca(2+)</name>
        <dbReference type="ChEBI" id="CHEBI:29108"/>
    </cofactor>
</comment>
<evidence type="ECO:0000256" key="12">
    <source>
        <dbReference type="PIRSR" id="PIRSR601382-2"/>
    </source>
</evidence>
<evidence type="ECO:0000256" key="6">
    <source>
        <dbReference type="ARBA" id="ARBA00023157"/>
    </source>
</evidence>
<evidence type="ECO:0000256" key="10">
    <source>
        <dbReference type="ARBA" id="ARBA00048605"/>
    </source>
</evidence>
<protein>
    <recommendedName>
        <fullName evidence="14">alpha-1,2-Mannosidase</fullName>
        <ecNumber evidence="14">3.2.1.-</ecNumber>
    </recommendedName>
</protein>
<feature type="active site" evidence="11">
    <location>
        <position position="404"/>
    </location>
</feature>
<dbReference type="EC" id="3.2.1.-" evidence="14"/>
<keyword evidence="8 14" id="KW-0326">Glycosidase</keyword>
<reference evidence="17 18" key="1">
    <citation type="submission" date="2022-09" db="EMBL/GenBank/DDBJ databases">
        <authorList>
            <person name="Palmer J.M."/>
        </authorList>
    </citation>
    <scope>NUCLEOTIDE SEQUENCE [LARGE SCALE GENOMIC DNA]</scope>
    <source>
        <strain evidence="17 18">DSM 7382</strain>
    </source>
</reference>
<feature type="chain" id="PRO_5044024408" description="alpha-1,2-Mannosidase" evidence="16">
    <location>
        <begin position="22"/>
        <end position="538"/>
    </location>
</feature>
<proteinExistence type="inferred from homology"/>
<evidence type="ECO:0000256" key="3">
    <source>
        <dbReference type="ARBA" id="ARBA00007658"/>
    </source>
</evidence>
<comment type="catalytic activity">
    <reaction evidence="9">
        <text>N(4)-(alpha-D-Man-(1-&gt;2)-alpha-D-Man-(1-&gt;2)-alpha-D-Man-(1-&gt;3)-[alpha-D-Man-(1-&gt;3)-[alpha-D-Man-(1-&gt;2)-alpha-D-Man-(1-&gt;6)]-alpha-D-Man-(1-&gt;6)]-beta-D-Man-(1-&gt;4)-beta-D-GlcNAc-(1-&gt;4)-beta-D-GlcNAc)-L-asparaginyl-[protein] (N-glucan mannose isomer 8A1,2,3B1,3) + 3 H2O = N(4)-(alpha-D-Man-(1-&gt;3)-[alpha-D-Man-(1-&gt;3)-[alpha-D-Man-(1-&gt;6)]-alpha-D-Man-(1-&gt;6)]-beta-D-Man-(1-&gt;4)-beta-D-GlcNAc-(1-&gt;4)-beta-D-GlcNAc)-L-asparaginyl-[protein] (N-glucan mannose isomer 5A1,2) + 3 beta-D-mannose</text>
        <dbReference type="Rhea" id="RHEA:56028"/>
        <dbReference type="Rhea" id="RHEA-COMP:14358"/>
        <dbReference type="Rhea" id="RHEA-COMP:14367"/>
        <dbReference type="ChEBI" id="CHEBI:15377"/>
        <dbReference type="ChEBI" id="CHEBI:28563"/>
        <dbReference type="ChEBI" id="CHEBI:59087"/>
        <dbReference type="ChEBI" id="CHEBI:60628"/>
        <dbReference type="EC" id="3.2.1.113"/>
    </reaction>
</comment>
<dbReference type="InterPro" id="IPR050749">
    <property type="entry name" value="Glycosyl_Hydrolase_47"/>
</dbReference>
<dbReference type="GO" id="GO:0005509">
    <property type="term" value="F:calcium ion binding"/>
    <property type="evidence" value="ECO:0007669"/>
    <property type="project" value="InterPro"/>
</dbReference>
<name>A0AAW0FZR8_9APHY</name>
<evidence type="ECO:0000256" key="16">
    <source>
        <dbReference type="SAM" id="SignalP"/>
    </source>
</evidence>
<dbReference type="InterPro" id="IPR012341">
    <property type="entry name" value="6hp_glycosidase-like_sf"/>
</dbReference>
<dbReference type="GO" id="GO:0016020">
    <property type="term" value="C:membrane"/>
    <property type="evidence" value="ECO:0007669"/>
    <property type="project" value="InterPro"/>
</dbReference>